<dbReference type="SUPFAM" id="SSF53223">
    <property type="entry name" value="Aminoacid dehydrogenase-like, N-terminal domain"/>
    <property type="match status" value="1"/>
</dbReference>
<dbReference type="InterPro" id="IPR006076">
    <property type="entry name" value="FAD-dep_OxRdtase"/>
</dbReference>
<dbReference type="GO" id="GO:0016639">
    <property type="term" value="F:oxidoreductase activity, acting on the CH-NH2 group of donors, NAD or NADP as acceptor"/>
    <property type="evidence" value="ECO:0007669"/>
    <property type="project" value="InterPro"/>
</dbReference>
<dbReference type="Proteomes" id="UP000291116">
    <property type="component" value="Unassembled WGS sequence"/>
</dbReference>
<comment type="similarity">
    <text evidence="1">Belongs to the Glu/Leu/Phe/Val dehydrogenases family.</text>
</comment>
<dbReference type="AlphaFoldDB" id="A0A448Z9G3"/>
<dbReference type="InterPro" id="IPR036291">
    <property type="entry name" value="NAD(P)-bd_dom_sf"/>
</dbReference>
<dbReference type="SMART" id="SM00839">
    <property type="entry name" value="ELFV_dehydrog"/>
    <property type="match status" value="1"/>
</dbReference>
<keyword evidence="4" id="KW-1185">Reference proteome</keyword>
<dbReference type="Gene3D" id="3.50.50.60">
    <property type="entry name" value="FAD/NAD(P)-binding domain"/>
    <property type="match status" value="1"/>
</dbReference>
<reference evidence="3 4" key="1">
    <citation type="submission" date="2019-01" db="EMBL/GenBank/DDBJ databases">
        <authorList>
            <person name="Ferrante I. M."/>
        </authorList>
    </citation>
    <scope>NUCLEOTIDE SEQUENCE [LARGE SCALE GENOMIC DNA]</scope>
    <source>
        <strain evidence="3 4">B856</strain>
    </source>
</reference>
<dbReference type="InterPro" id="IPR046346">
    <property type="entry name" value="Aminoacid_DH-like_N_sf"/>
</dbReference>
<dbReference type="OrthoDB" id="424974at2759"/>
<dbReference type="PANTHER" id="PTHR42722">
    <property type="entry name" value="LEUCINE DEHYDROGENASE"/>
    <property type="match status" value="1"/>
</dbReference>
<accession>A0A448Z9G3</accession>
<dbReference type="PANTHER" id="PTHR42722:SF1">
    <property type="entry name" value="VALINE DEHYDROGENASE"/>
    <property type="match status" value="1"/>
</dbReference>
<dbReference type="SUPFAM" id="SSF51905">
    <property type="entry name" value="FAD/NAD(P)-binding domain"/>
    <property type="match status" value="1"/>
</dbReference>
<dbReference type="SUPFAM" id="SSF51735">
    <property type="entry name" value="NAD(P)-binding Rossmann-fold domains"/>
    <property type="match status" value="1"/>
</dbReference>
<dbReference type="Pfam" id="PF01266">
    <property type="entry name" value="DAO"/>
    <property type="match status" value="1"/>
</dbReference>
<evidence type="ECO:0000259" key="2">
    <source>
        <dbReference type="SMART" id="SM00839"/>
    </source>
</evidence>
<evidence type="ECO:0000313" key="4">
    <source>
        <dbReference type="Proteomes" id="UP000291116"/>
    </source>
</evidence>
<proteinExistence type="inferred from homology"/>
<dbReference type="Pfam" id="PF00208">
    <property type="entry name" value="ELFV_dehydrog"/>
    <property type="match status" value="1"/>
</dbReference>
<dbReference type="EMBL" id="CAACVS010000179">
    <property type="protein sequence ID" value="VEU38649.1"/>
    <property type="molecule type" value="Genomic_DNA"/>
</dbReference>
<dbReference type="GO" id="GO:0006520">
    <property type="term" value="P:amino acid metabolic process"/>
    <property type="evidence" value="ECO:0007669"/>
    <property type="project" value="InterPro"/>
</dbReference>
<dbReference type="Gene3D" id="3.40.50.10860">
    <property type="entry name" value="Leucine Dehydrogenase, chain A, domain 1"/>
    <property type="match status" value="1"/>
</dbReference>
<evidence type="ECO:0000313" key="3">
    <source>
        <dbReference type="EMBL" id="VEU38649.1"/>
    </source>
</evidence>
<name>A0A448Z9G3_9STRA</name>
<dbReference type="Gene3D" id="3.40.50.720">
    <property type="entry name" value="NAD(P)-binding Rossmann-like Domain"/>
    <property type="match status" value="1"/>
</dbReference>
<sequence length="827" mass="89700">MVSFRTAVRLVIFSGVLVSTEVFALSSISSKRPASSFPDINSAVQEFFKVVKSTREAKVFEAPVRQDGIKLYIASDGDFDHERPGNGGIRLLDYKTDEHAIDDAIRLAEGMTRKHDMFRTGFSGAKLVANTDIPIDSINRKKLMEDIAKALEVLAGSVYTGCDLNTCDIDMDYLTEATNEQYVLAGRDSAVDTNVATAASVIGSILGLIESHEEDGIAISDLTFTVQGCGKVGSTVAKELVRLGAKKVQTCDIRESSAQIEGCTPIKDWASTSTDFLVPCANSLAITEEVAKNFPEGIKFCTGATNSPFAENAKAIFAERGVFHVPESISSAGAILADSVEWFDIDLYQTVEPTLMYGWIRGLSQKKAKNMVELAEKVSERMIDVVSDVVPTRKGDPIGKSFPEWIENNTKRTETLIVGGGMAGCSTAFALGEKNIKSILVERGPTLAPPSASSNGDSRMYRKMYSDEFFSKMQATALDRWKDVEDKSGQTLLQKNGLLFYGEDTGETVEGSVLGAKKTMENLNLDHTFFETGDSIAKAYPALKGSEGKPYSGVYEADAGHIKASKACEAMANIANEVCDIHLDTKIVSLDVQDEKVTATTEDGLTIKADNVVLAAGPWTNSVLESAGLPKLNIKVWEIQWAHYRVKKSVSASIPQAFHFRKGQCKEDGGLYYVFPSSATESLKNPDNGKEDEYTYVKVGVDFPSGGDLEGMDTFDYGGSEKVLELMDGWVAEHLPEVEERVESYTSPYTMTDDSYFVMDKVADQVAVFSGGSGRAFKFGPLIGDCMAALVTGEQPPVALERFSAFRESVATSKISPANDSALVPFA</sequence>
<dbReference type="Gene3D" id="3.30.9.10">
    <property type="entry name" value="D-Amino Acid Oxidase, subunit A, domain 2"/>
    <property type="match status" value="1"/>
</dbReference>
<organism evidence="3 4">
    <name type="scientific">Pseudo-nitzschia multistriata</name>
    <dbReference type="NCBI Taxonomy" id="183589"/>
    <lineage>
        <taxon>Eukaryota</taxon>
        <taxon>Sar</taxon>
        <taxon>Stramenopiles</taxon>
        <taxon>Ochrophyta</taxon>
        <taxon>Bacillariophyta</taxon>
        <taxon>Bacillariophyceae</taxon>
        <taxon>Bacillariophycidae</taxon>
        <taxon>Bacillariales</taxon>
        <taxon>Bacillariaceae</taxon>
        <taxon>Pseudo-nitzschia</taxon>
    </lineage>
</organism>
<dbReference type="InterPro" id="IPR006096">
    <property type="entry name" value="Glu/Leu/Phe/Val/Trp_DH_C"/>
</dbReference>
<feature type="domain" description="Glutamate/phenylalanine/leucine/valine/L-tryptophan dehydrogenase C-terminal" evidence="2">
    <location>
        <begin position="200"/>
        <end position="444"/>
    </location>
</feature>
<dbReference type="InterPro" id="IPR036188">
    <property type="entry name" value="FAD/NAD-bd_sf"/>
</dbReference>
<gene>
    <name evidence="3" type="ORF">PSNMU_V1.4_AUG-EV-PASAV3_0054730</name>
</gene>
<evidence type="ECO:0000256" key="1">
    <source>
        <dbReference type="ARBA" id="ARBA00006382"/>
    </source>
</evidence>
<dbReference type="InterPro" id="IPR016211">
    <property type="entry name" value="Glu/Phe/Leu/Val/Trp_DH_bac/arc"/>
</dbReference>
<protein>
    <recommendedName>
        <fullName evidence="2">Glutamate/phenylalanine/leucine/valine/L-tryptophan dehydrogenase C-terminal domain-containing protein</fullName>
    </recommendedName>
</protein>